<dbReference type="InterPro" id="IPR026444">
    <property type="entry name" value="Secre_tail"/>
</dbReference>
<evidence type="ECO:0000313" key="3">
    <source>
        <dbReference type="Proteomes" id="UP000254808"/>
    </source>
</evidence>
<dbReference type="RefSeq" id="WP_114983648.1">
    <property type="nucleotide sequence ID" value="NZ_CP027806.1"/>
</dbReference>
<feature type="domain" description="Secretion system C-terminal sorting" evidence="1">
    <location>
        <begin position="1064"/>
        <end position="1138"/>
    </location>
</feature>
<dbReference type="KEGG" id="cprv:CYPRO_1109"/>
<evidence type="ECO:0000259" key="1">
    <source>
        <dbReference type="Pfam" id="PF18962"/>
    </source>
</evidence>
<proteinExistence type="predicted"/>
<organism evidence="2 3">
    <name type="scientific">Cyclonatronum proteinivorum</name>
    <dbReference type="NCBI Taxonomy" id="1457365"/>
    <lineage>
        <taxon>Bacteria</taxon>
        <taxon>Pseudomonadati</taxon>
        <taxon>Balneolota</taxon>
        <taxon>Balneolia</taxon>
        <taxon>Balneolales</taxon>
        <taxon>Cyclonatronaceae</taxon>
        <taxon>Cyclonatronum</taxon>
    </lineage>
</organism>
<gene>
    <name evidence="2" type="ORF">CYPRO_1109</name>
</gene>
<dbReference type="Proteomes" id="UP000254808">
    <property type="component" value="Chromosome"/>
</dbReference>
<dbReference type="AlphaFoldDB" id="A0A345UIS2"/>
<accession>A0A345UIS2</accession>
<sequence>MINTIPSLHHNFPLNPNRIRLTSWITGLLAIILLLGFATSASAQIALWNFEDNVSPTGVSASILASNVTISTGSINFQNGDDDGGTKIGNAGSWNQGAFDVAEKYLQFSVTPNSGFGIDYSSITLRFGRTSSGPTAVTVQYSLDNFATAGVTILDGESVSSTNTGSLNSFTIPASALPSGDVEETLTIRIWGHDATGTGNLRFNNFRVFGDVNSTTTNPILLASVASIEGLDYPEGQAEPPAQSFTVTGENMDGTNDVTVTAPTSFQVSNTSGTADFGPTVTLTDYDGSPVTIWVRLQPGLGIGSYSGDLTITGGGAPVENEAEVALSGEVAEAKFLIYEFIGNTVEPAQSPVDATASDFQLSDGNITFGSTGTWSGSGTPYAQGTGGWDEESSDEAKFFFFTLEADPGFVIDATELSFEHTRTGAGPEQMTVTANGFVLFSDEIGEVVTGFAESLPSVGFRNLSEIEVRIKGWDGGSGQFRVNDVFLDGSVSETQNLSLPYSNEFRTVTELGDAFDNFFFANTNVELRTSAGGYLNILREGIFESPAIDFTELTGLMLEFDLETFGGESGQELTLFLSDDDGDTYTSFRSFKVPSDYETFTAYVDLTGDLNVERGKFKFEMTDGDVGSGTRFRDFSVQEASVATIREGAGDGWRFLSSPVEGATYSTLLDPIWTQGPLNSNDPGSSHPNILLFDGTASVNDEYSPLADMNTAIPAGEGFAVYVFAQDIHNEPTSISWPKILGLPGEPRNSNVELDDILAQGAGNFTLLGNPFSQSITFGDFETTDISNVVYVYQHNYDAGFSEFGGDDEEVTEDVGGGFRTWNGTTGGLTGGVIAPFQGFFVQATSNSAELTIPTSAISGSGELHSVPKDTESFGIQIAARINGQQAGDMFFSFAESGSQNRNNYDAHMIYPLDFSAFLTMFTSTEGSALQTKHLPIELAEPLSMPIHIEAWKPNQSQTAYEPLTGTVEMIWPQMDNVPDGWSIFLTDSVTGTVIDLLVEDSYSFEMGETQSARVLEHKFAMRSADLTEKAVSRFSVTFISETSTSTPEQGELPREVSLSQNYPNPFNPTTLINFELPAAEEVRLEVFNVQGQRVATLVNGTVQAGVHNVSFDASALSSGVYLYRLQAANQVLTRKMTLIK</sequence>
<dbReference type="NCBIfam" id="TIGR04183">
    <property type="entry name" value="Por_Secre_tail"/>
    <property type="match status" value="1"/>
</dbReference>
<protein>
    <submittedName>
        <fullName evidence="2">Por secretion system C-terminal sorting domain-containing protein</fullName>
    </submittedName>
</protein>
<keyword evidence="3" id="KW-1185">Reference proteome</keyword>
<reference evidence="2 3" key="1">
    <citation type="submission" date="2018-03" db="EMBL/GenBank/DDBJ databases">
        <title>Phenotypic and genomic properties of Cyclonatronum proteinivorum gen. nov., sp. nov., a haloalkaliphilic bacteroidete from soda lakes possessing Na+-translocating rhodopsin.</title>
        <authorList>
            <person name="Toshchakov S.V."/>
            <person name="Korzhenkov A."/>
            <person name="Samarov N.I."/>
            <person name="Kublanov I.V."/>
            <person name="Muntyan M.S."/>
            <person name="Sorokin D.Y."/>
        </authorList>
    </citation>
    <scope>NUCLEOTIDE SEQUENCE [LARGE SCALE GENOMIC DNA]</scope>
    <source>
        <strain evidence="2 3">Omega</strain>
    </source>
</reference>
<dbReference type="EMBL" id="CP027806">
    <property type="protein sequence ID" value="AXJ00374.1"/>
    <property type="molecule type" value="Genomic_DNA"/>
</dbReference>
<dbReference type="Gene3D" id="2.60.40.4070">
    <property type="match status" value="1"/>
</dbReference>
<dbReference type="Pfam" id="PF18962">
    <property type="entry name" value="Por_Secre_tail"/>
    <property type="match status" value="1"/>
</dbReference>
<name>A0A345UIS2_9BACT</name>
<dbReference type="OrthoDB" id="1056765at2"/>
<evidence type="ECO:0000313" key="2">
    <source>
        <dbReference type="EMBL" id="AXJ00374.1"/>
    </source>
</evidence>